<dbReference type="InterPro" id="IPR011990">
    <property type="entry name" value="TPR-like_helical_dom_sf"/>
</dbReference>
<dbReference type="SUPFAM" id="SSF48452">
    <property type="entry name" value="TPR-like"/>
    <property type="match status" value="1"/>
</dbReference>
<dbReference type="SMART" id="SM00028">
    <property type="entry name" value="TPR"/>
    <property type="match status" value="2"/>
</dbReference>
<sequence length="178" mass="21213">MPKDFEDDNITKLSKYDSVDDWIDEDRLKHLESHLTDTERETHYKEALELKEIGNDEFKKRKIFTVYKYIHQSSKIMSLKYKNDRSILYANRAASKVRLGRKESAIDDCTKAVELNDKYLKAYFRRAKLYEETEKLEESCQDYKKILTFDPGNKDALQAQYRLPPKIAERNENLKQKC</sequence>
<evidence type="ECO:0000313" key="2">
    <source>
        <dbReference type="EMBL" id="KAJ8982631.1"/>
    </source>
</evidence>
<dbReference type="Proteomes" id="UP001162164">
    <property type="component" value="Unassembled WGS sequence"/>
</dbReference>
<dbReference type="PANTHER" id="PTHR46014">
    <property type="entry name" value="TETRATRICOPEPTIDE REPEAT PROTEIN 1"/>
    <property type="match status" value="1"/>
</dbReference>
<organism evidence="2 3">
    <name type="scientific">Molorchus minor</name>
    <dbReference type="NCBI Taxonomy" id="1323400"/>
    <lineage>
        <taxon>Eukaryota</taxon>
        <taxon>Metazoa</taxon>
        <taxon>Ecdysozoa</taxon>
        <taxon>Arthropoda</taxon>
        <taxon>Hexapoda</taxon>
        <taxon>Insecta</taxon>
        <taxon>Pterygota</taxon>
        <taxon>Neoptera</taxon>
        <taxon>Endopterygota</taxon>
        <taxon>Coleoptera</taxon>
        <taxon>Polyphaga</taxon>
        <taxon>Cucujiformia</taxon>
        <taxon>Chrysomeloidea</taxon>
        <taxon>Cerambycidae</taxon>
        <taxon>Lamiinae</taxon>
        <taxon>Monochamini</taxon>
        <taxon>Molorchus</taxon>
    </lineage>
</organism>
<keyword evidence="3" id="KW-1185">Reference proteome</keyword>
<keyword evidence="1" id="KW-0802">TPR repeat</keyword>
<reference evidence="2" key="1">
    <citation type="journal article" date="2023" name="Insect Mol. Biol.">
        <title>Genome sequencing provides insights into the evolution of gene families encoding plant cell wall-degrading enzymes in longhorned beetles.</title>
        <authorList>
            <person name="Shin N.R."/>
            <person name="Okamura Y."/>
            <person name="Kirsch R."/>
            <person name="Pauchet Y."/>
        </authorList>
    </citation>
    <scope>NUCLEOTIDE SEQUENCE</scope>
    <source>
        <strain evidence="2">MMC_N1</strain>
    </source>
</reference>
<gene>
    <name evidence="2" type="ORF">NQ317_002682</name>
</gene>
<dbReference type="PANTHER" id="PTHR46014:SF1">
    <property type="entry name" value="TETRATRICOPEPTIDE REPEAT PROTEIN 1"/>
    <property type="match status" value="1"/>
</dbReference>
<dbReference type="InterPro" id="IPR052769">
    <property type="entry name" value="TPR_domain_protein"/>
</dbReference>
<comment type="caution">
    <text evidence="2">The sequence shown here is derived from an EMBL/GenBank/DDBJ whole genome shotgun (WGS) entry which is preliminary data.</text>
</comment>
<dbReference type="Pfam" id="PF13181">
    <property type="entry name" value="TPR_8"/>
    <property type="match status" value="2"/>
</dbReference>
<proteinExistence type="predicted"/>
<evidence type="ECO:0000313" key="3">
    <source>
        <dbReference type="Proteomes" id="UP001162164"/>
    </source>
</evidence>
<dbReference type="InterPro" id="IPR019734">
    <property type="entry name" value="TPR_rpt"/>
</dbReference>
<dbReference type="PROSITE" id="PS50005">
    <property type="entry name" value="TPR"/>
    <property type="match status" value="1"/>
</dbReference>
<dbReference type="EMBL" id="JAPWTJ010000115">
    <property type="protein sequence ID" value="KAJ8982631.1"/>
    <property type="molecule type" value="Genomic_DNA"/>
</dbReference>
<feature type="repeat" description="TPR" evidence="1">
    <location>
        <begin position="120"/>
        <end position="153"/>
    </location>
</feature>
<accession>A0ABQ9JXP9</accession>
<name>A0ABQ9JXP9_9CUCU</name>
<evidence type="ECO:0000256" key="1">
    <source>
        <dbReference type="PROSITE-ProRule" id="PRU00339"/>
    </source>
</evidence>
<dbReference type="Gene3D" id="1.25.40.10">
    <property type="entry name" value="Tetratricopeptide repeat domain"/>
    <property type="match status" value="1"/>
</dbReference>
<protein>
    <submittedName>
        <fullName evidence="2">Uncharacterized protein</fullName>
    </submittedName>
</protein>